<keyword evidence="3" id="KW-1185">Reference proteome</keyword>
<name>A0A3S9XE80_9GAMM</name>
<protein>
    <submittedName>
        <fullName evidence="2">Type 1 fimbrial protein</fullName>
    </submittedName>
</protein>
<evidence type="ECO:0000256" key="1">
    <source>
        <dbReference type="SAM" id="SignalP"/>
    </source>
</evidence>
<organism evidence="2 3">
    <name type="scientific">Entomomonas moraniae</name>
    <dbReference type="NCBI Taxonomy" id="2213226"/>
    <lineage>
        <taxon>Bacteria</taxon>
        <taxon>Pseudomonadati</taxon>
        <taxon>Pseudomonadota</taxon>
        <taxon>Gammaproteobacteria</taxon>
        <taxon>Pseudomonadales</taxon>
        <taxon>Pseudomonadaceae</taxon>
        <taxon>Entomomonas</taxon>
    </lineage>
</organism>
<dbReference type="InterPro" id="IPR050263">
    <property type="entry name" value="Bact_Fimbrial_Adh_Pro"/>
</dbReference>
<evidence type="ECO:0000313" key="2">
    <source>
        <dbReference type="EMBL" id="AZS50767.1"/>
    </source>
</evidence>
<dbReference type="AlphaFoldDB" id="A0A3S9XE80"/>
<dbReference type="PANTHER" id="PTHR33420">
    <property type="entry name" value="FIMBRIAL SUBUNIT ELFA-RELATED"/>
    <property type="match status" value="1"/>
</dbReference>
<proteinExistence type="predicted"/>
<dbReference type="KEGG" id="emo:DM558_08215"/>
<dbReference type="PANTHER" id="PTHR33420:SF10">
    <property type="entry name" value="FIMBRIAE MAJOR SUBUNIT"/>
    <property type="match status" value="1"/>
</dbReference>
<dbReference type="InterPro" id="IPR008966">
    <property type="entry name" value="Adhesion_dom_sf"/>
</dbReference>
<feature type="signal peptide" evidence="1">
    <location>
        <begin position="1"/>
        <end position="21"/>
    </location>
</feature>
<evidence type="ECO:0000313" key="3">
    <source>
        <dbReference type="Proteomes" id="UP000273143"/>
    </source>
</evidence>
<dbReference type="RefSeq" id="WP_127163357.1">
    <property type="nucleotide sequence ID" value="NZ_CP029822.1"/>
</dbReference>
<dbReference type="Proteomes" id="UP000273143">
    <property type="component" value="Chromosome"/>
</dbReference>
<dbReference type="GO" id="GO:0043709">
    <property type="term" value="P:cell adhesion involved in single-species biofilm formation"/>
    <property type="evidence" value="ECO:0007669"/>
    <property type="project" value="TreeGrafter"/>
</dbReference>
<reference evidence="3" key="1">
    <citation type="submission" date="2018-06" db="EMBL/GenBank/DDBJ databases">
        <title>Complete genome of Pseudomonas insecticola strain QZS01.</title>
        <authorList>
            <person name="Wang J."/>
            <person name="Su Q."/>
        </authorList>
    </citation>
    <scope>NUCLEOTIDE SEQUENCE [LARGE SCALE GENOMIC DNA]</scope>
    <source>
        <strain evidence="3">QZS01</strain>
    </source>
</reference>
<gene>
    <name evidence="2" type="ORF">DM558_08215</name>
</gene>
<dbReference type="SUPFAM" id="SSF49401">
    <property type="entry name" value="Bacterial adhesins"/>
    <property type="match status" value="1"/>
</dbReference>
<dbReference type="EMBL" id="CP029822">
    <property type="protein sequence ID" value="AZS50767.1"/>
    <property type="molecule type" value="Genomic_DNA"/>
</dbReference>
<keyword evidence="1" id="KW-0732">Signal</keyword>
<feature type="chain" id="PRO_5019214028" evidence="1">
    <location>
        <begin position="22"/>
        <end position="174"/>
    </location>
</feature>
<sequence>MKKLVSGVILAAGLVPALAFAQQTPNTINFKGEVTTQTCQVSINGASTSPVVLLPTVADTALATAGAVAGDTNFTIELQNCATNLTSAKATFVGNNVQASGNLGNTGTATGVSIQVANEGGSVLNFNASDVVSNAATISGTGTASLPFTASYYAEAPATAGTVLASTQFAIVYQ</sequence>
<dbReference type="InterPro" id="IPR036937">
    <property type="entry name" value="Adhesion_dom_fimbrial_sf"/>
</dbReference>
<dbReference type="GO" id="GO:0009289">
    <property type="term" value="C:pilus"/>
    <property type="evidence" value="ECO:0007669"/>
    <property type="project" value="InterPro"/>
</dbReference>
<accession>A0A3S9XE80</accession>
<dbReference type="Gene3D" id="2.60.40.1090">
    <property type="entry name" value="Fimbrial-type adhesion domain"/>
    <property type="match status" value="1"/>
</dbReference>